<comment type="caution">
    <text evidence="2">The sequence shown here is derived from an EMBL/GenBank/DDBJ whole genome shotgun (WGS) entry which is preliminary data.</text>
</comment>
<keyword evidence="3" id="KW-1185">Reference proteome</keyword>
<dbReference type="OrthoDB" id="3024580at2759"/>
<evidence type="ECO:0000256" key="1">
    <source>
        <dbReference type="SAM" id="MobiDB-lite"/>
    </source>
</evidence>
<proteinExistence type="predicted"/>
<organism evidence="2 3">
    <name type="scientific">Mycena sanguinolenta</name>
    <dbReference type="NCBI Taxonomy" id="230812"/>
    <lineage>
        <taxon>Eukaryota</taxon>
        <taxon>Fungi</taxon>
        <taxon>Dikarya</taxon>
        <taxon>Basidiomycota</taxon>
        <taxon>Agaricomycotina</taxon>
        <taxon>Agaricomycetes</taxon>
        <taxon>Agaricomycetidae</taxon>
        <taxon>Agaricales</taxon>
        <taxon>Marasmiineae</taxon>
        <taxon>Mycenaceae</taxon>
        <taxon>Mycena</taxon>
    </lineage>
</organism>
<gene>
    <name evidence="2" type="ORF">MSAN_01370800</name>
</gene>
<sequence length="260" mass="27861">MANFATALLGTFSRMIFPPTALPSSQSDLDFTAERAAACTCIRPASSTSERPRPRSAFDGYWRWEESSGMILLDRASQDPGLKGLADTKITRSSPVLVCQPPRTDASSTTSEEFNSVNLLESLDTTVPIPDSSFDISLISDTSTENAEDSFECDTSFTLPPLPVAPANLGLGLSGLFKADGSPFDGMGVVSFGCDTEGHGGSPRGHQTQHRRTVACVPRGSSVDEDEEQELVEENLEHVKPCTPSHKSKTNVTRPLALPP</sequence>
<dbReference type="Proteomes" id="UP000623467">
    <property type="component" value="Unassembled WGS sequence"/>
</dbReference>
<dbReference type="AlphaFoldDB" id="A0A8H6Y9Y6"/>
<dbReference type="EMBL" id="JACAZH010000011">
    <property type="protein sequence ID" value="KAF7354577.1"/>
    <property type="molecule type" value="Genomic_DNA"/>
</dbReference>
<evidence type="ECO:0000313" key="3">
    <source>
        <dbReference type="Proteomes" id="UP000623467"/>
    </source>
</evidence>
<reference evidence="2" key="1">
    <citation type="submission" date="2020-05" db="EMBL/GenBank/DDBJ databases">
        <title>Mycena genomes resolve the evolution of fungal bioluminescence.</title>
        <authorList>
            <person name="Tsai I.J."/>
        </authorList>
    </citation>
    <scope>NUCLEOTIDE SEQUENCE</scope>
    <source>
        <strain evidence="2">160909Yilan</strain>
    </source>
</reference>
<accession>A0A8H6Y9Y6</accession>
<feature type="region of interest" description="Disordered" evidence="1">
    <location>
        <begin position="236"/>
        <end position="260"/>
    </location>
</feature>
<name>A0A8H6Y9Y6_9AGAR</name>
<protein>
    <submittedName>
        <fullName evidence="2">Uncharacterized protein</fullName>
    </submittedName>
</protein>
<evidence type="ECO:0000313" key="2">
    <source>
        <dbReference type="EMBL" id="KAF7354577.1"/>
    </source>
</evidence>